<dbReference type="InterPro" id="IPR019362">
    <property type="entry name" value="MMADHC"/>
</dbReference>
<dbReference type="AlphaFoldDB" id="A0A4Y2DZW4"/>
<name>A0A4Y2DZW4_ARAVE</name>
<comment type="caution">
    <text evidence="1">The sequence shown here is derived from an EMBL/GenBank/DDBJ whole genome shotgun (WGS) entry which is preliminary data.</text>
</comment>
<protein>
    <submittedName>
        <fullName evidence="1">Methylmalonic aciduria and homocystinuria type D, mitochondrial</fullName>
    </submittedName>
</protein>
<dbReference type="OrthoDB" id="10263782at2759"/>
<dbReference type="Proteomes" id="UP000499080">
    <property type="component" value="Unassembled WGS sequence"/>
</dbReference>
<gene>
    <name evidence="1" type="primary">Mmadhc</name>
    <name evidence="1" type="ORF">AVEN_149885_1</name>
</gene>
<dbReference type="Pfam" id="PF10229">
    <property type="entry name" value="MMADHC"/>
    <property type="match status" value="1"/>
</dbReference>
<evidence type="ECO:0000313" key="1">
    <source>
        <dbReference type="EMBL" id="GBM21308.1"/>
    </source>
</evidence>
<sequence>MVSKNMATVSRKEKISNSVGKIEKKISSSECKINFLRKRELHSNQFIYPENGDISVVGNDDIVKKLPKPAMLGGTLQTAIRLSDAKPPSCGTIPFRSVPWEGLRRRCVVPKGLIQKTKIQNLPCPTGDKWEASMPLPEEKYKCILSQYAFNVVDTAMSISNKVECVAHKCPILLRRDFLNLFPSRYLDETLTLVTLCLKTENDMSTWSEEAEEEREKLTQYFITAAKAMTEFLGRRSFWADFVHPTTGKPHSSPLVDDTMFETDWRYRNFGLQIDDLGCCRIISHPIWGTNVFIGAIFTNAPLDCFEVDCIKRRTLYPVLANAKGTPL</sequence>
<dbReference type="EMBL" id="BGPR01000457">
    <property type="protein sequence ID" value="GBM21308.1"/>
    <property type="molecule type" value="Genomic_DNA"/>
</dbReference>
<dbReference type="GO" id="GO:0009235">
    <property type="term" value="P:cobalamin metabolic process"/>
    <property type="evidence" value="ECO:0007669"/>
    <property type="project" value="InterPro"/>
</dbReference>
<dbReference type="PANTHER" id="PTHR13192">
    <property type="entry name" value="MY011 PROTEIN"/>
    <property type="match status" value="1"/>
</dbReference>
<dbReference type="GO" id="GO:0005739">
    <property type="term" value="C:mitochondrion"/>
    <property type="evidence" value="ECO:0007669"/>
    <property type="project" value="TreeGrafter"/>
</dbReference>
<dbReference type="PANTHER" id="PTHR13192:SF3">
    <property type="entry name" value="COBALAMIN TRAFFICKING PROTEIN CBLD"/>
    <property type="match status" value="1"/>
</dbReference>
<accession>A0A4Y2DZW4</accession>
<keyword evidence="2" id="KW-1185">Reference proteome</keyword>
<proteinExistence type="predicted"/>
<organism evidence="1 2">
    <name type="scientific">Araneus ventricosus</name>
    <name type="common">Orbweaver spider</name>
    <name type="synonym">Epeira ventricosa</name>
    <dbReference type="NCBI Taxonomy" id="182803"/>
    <lineage>
        <taxon>Eukaryota</taxon>
        <taxon>Metazoa</taxon>
        <taxon>Ecdysozoa</taxon>
        <taxon>Arthropoda</taxon>
        <taxon>Chelicerata</taxon>
        <taxon>Arachnida</taxon>
        <taxon>Araneae</taxon>
        <taxon>Araneomorphae</taxon>
        <taxon>Entelegynae</taxon>
        <taxon>Araneoidea</taxon>
        <taxon>Araneidae</taxon>
        <taxon>Araneus</taxon>
    </lineage>
</organism>
<reference evidence="1 2" key="1">
    <citation type="journal article" date="2019" name="Sci. Rep.">
        <title>Orb-weaving spider Araneus ventricosus genome elucidates the spidroin gene catalogue.</title>
        <authorList>
            <person name="Kono N."/>
            <person name="Nakamura H."/>
            <person name="Ohtoshi R."/>
            <person name="Moran D.A.P."/>
            <person name="Shinohara A."/>
            <person name="Yoshida Y."/>
            <person name="Fujiwara M."/>
            <person name="Mori M."/>
            <person name="Tomita M."/>
            <person name="Arakawa K."/>
        </authorList>
    </citation>
    <scope>NUCLEOTIDE SEQUENCE [LARGE SCALE GENOMIC DNA]</scope>
</reference>
<evidence type="ECO:0000313" key="2">
    <source>
        <dbReference type="Proteomes" id="UP000499080"/>
    </source>
</evidence>